<evidence type="ECO:0000256" key="3">
    <source>
        <dbReference type="PROSITE-ProRule" id="PRU00023"/>
    </source>
</evidence>
<gene>
    <name evidence="6" type="ORF">HNR73_001131</name>
</gene>
<evidence type="ECO:0000256" key="4">
    <source>
        <dbReference type="SAM" id="MobiDB-lite"/>
    </source>
</evidence>
<evidence type="ECO:0000256" key="1">
    <source>
        <dbReference type="ARBA" id="ARBA00022737"/>
    </source>
</evidence>
<evidence type="ECO:0000313" key="6">
    <source>
        <dbReference type="EMBL" id="MBB6033284.1"/>
    </source>
</evidence>
<sequence length="248" mass="25721">MNARHSRRGLLTAALAVPLLVACGGPVTAPAPSDGSSPPDAPSPSTKEPDPMTNAALLTAARDGDLSAVTAAIADGAELETRDSHERTPLLLAATQDHVDVATALVAAGADVDALDDRHDTPWLVTGVTGSVRMMRALLPAEPDMTIRNRFGGIALIPACERGHVGYVREVLTTGIKVDHVNDLGWTGLLEAIVYGDGGKPYQEIVELLIDAGADVNLADSNGVTPLAHARERGQDTIAALLRQAGGR</sequence>
<dbReference type="InterPro" id="IPR002110">
    <property type="entry name" value="Ankyrin_rpt"/>
</dbReference>
<evidence type="ECO:0000256" key="5">
    <source>
        <dbReference type="SAM" id="SignalP"/>
    </source>
</evidence>
<dbReference type="AlphaFoldDB" id="A0A841FBW7"/>
<feature type="region of interest" description="Disordered" evidence="4">
    <location>
        <begin position="28"/>
        <end position="52"/>
    </location>
</feature>
<dbReference type="PRINTS" id="PR01415">
    <property type="entry name" value="ANKYRIN"/>
</dbReference>
<dbReference type="SMART" id="SM00248">
    <property type="entry name" value="ANK"/>
    <property type="match status" value="4"/>
</dbReference>
<proteinExistence type="predicted"/>
<evidence type="ECO:0000256" key="2">
    <source>
        <dbReference type="ARBA" id="ARBA00023043"/>
    </source>
</evidence>
<evidence type="ECO:0008006" key="8">
    <source>
        <dbReference type="Google" id="ProtNLM"/>
    </source>
</evidence>
<keyword evidence="7" id="KW-1185">Reference proteome</keyword>
<dbReference type="PROSITE" id="PS50297">
    <property type="entry name" value="ANK_REP_REGION"/>
    <property type="match status" value="1"/>
</dbReference>
<dbReference type="InterPro" id="IPR006311">
    <property type="entry name" value="TAT_signal"/>
</dbReference>
<feature type="chain" id="PRO_5039367828" description="Ankyrin repeat domain-containing protein" evidence="5">
    <location>
        <begin position="30"/>
        <end position="248"/>
    </location>
</feature>
<keyword evidence="2 3" id="KW-0040">ANK repeat</keyword>
<evidence type="ECO:0000313" key="7">
    <source>
        <dbReference type="Proteomes" id="UP000548476"/>
    </source>
</evidence>
<keyword evidence="5" id="KW-0732">Signal</keyword>
<name>A0A841FBW7_9ACTN</name>
<accession>A0A841FBW7</accession>
<dbReference type="InterPro" id="IPR036770">
    <property type="entry name" value="Ankyrin_rpt-contain_sf"/>
</dbReference>
<comment type="caution">
    <text evidence="6">The sequence shown here is derived from an EMBL/GenBank/DDBJ whole genome shotgun (WGS) entry which is preliminary data.</text>
</comment>
<protein>
    <recommendedName>
        <fullName evidence="8">Ankyrin repeat domain-containing protein</fullName>
    </recommendedName>
</protein>
<reference evidence="6 7" key="1">
    <citation type="submission" date="2020-08" db="EMBL/GenBank/DDBJ databases">
        <title>Genomic Encyclopedia of Type Strains, Phase IV (KMG-IV): sequencing the most valuable type-strain genomes for metagenomic binning, comparative biology and taxonomic classification.</title>
        <authorList>
            <person name="Goeker M."/>
        </authorList>
    </citation>
    <scope>NUCLEOTIDE SEQUENCE [LARGE SCALE GENOMIC DNA]</scope>
    <source>
        <strain evidence="6 7">YIM 65646</strain>
    </source>
</reference>
<dbReference type="PANTHER" id="PTHR24173:SF74">
    <property type="entry name" value="ANKYRIN REPEAT DOMAIN-CONTAINING PROTEIN 16"/>
    <property type="match status" value="1"/>
</dbReference>
<dbReference type="PANTHER" id="PTHR24173">
    <property type="entry name" value="ANKYRIN REPEAT CONTAINING"/>
    <property type="match status" value="1"/>
</dbReference>
<dbReference type="Pfam" id="PF12796">
    <property type="entry name" value="Ank_2"/>
    <property type="match status" value="2"/>
</dbReference>
<feature type="signal peptide" evidence="5">
    <location>
        <begin position="1"/>
        <end position="29"/>
    </location>
</feature>
<dbReference type="Gene3D" id="1.25.40.20">
    <property type="entry name" value="Ankyrin repeat-containing domain"/>
    <property type="match status" value="1"/>
</dbReference>
<keyword evidence="1" id="KW-0677">Repeat</keyword>
<dbReference type="PROSITE" id="PS51257">
    <property type="entry name" value="PROKAR_LIPOPROTEIN"/>
    <property type="match status" value="1"/>
</dbReference>
<dbReference type="RefSeq" id="WP_239122035.1">
    <property type="nucleotide sequence ID" value="NZ_BONT01000024.1"/>
</dbReference>
<feature type="repeat" description="ANK" evidence="3">
    <location>
        <begin position="184"/>
        <end position="221"/>
    </location>
</feature>
<dbReference type="PROSITE" id="PS50088">
    <property type="entry name" value="ANK_REPEAT"/>
    <property type="match status" value="2"/>
</dbReference>
<dbReference type="SUPFAM" id="SSF48403">
    <property type="entry name" value="Ankyrin repeat"/>
    <property type="match status" value="1"/>
</dbReference>
<organism evidence="6 7">
    <name type="scientific">Phytomonospora endophytica</name>
    <dbReference type="NCBI Taxonomy" id="714109"/>
    <lineage>
        <taxon>Bacteria</taxon>
        <taxon>Bacillati</taxon>
        <taxon>Actinomycetota</taxon>
        <taxon>Actinomycetes</taxon>
        <taxon>Micromonosporales</taxon>
        <taxon>Micromonosporaceae</taxon>
        <taxon>Phytomonospora</taxon>
    </lineage>
</organism>
<dbReference type="EMBL" id="JACHGT010000002">
    <property type="protein sequence ID" value="MBB6033284.1"/>
    <property type="molecule type" value="Genomic_DNA"/>
</dbReference>
<feature type="repeat" description="ANK" evidence="3">
    <location>
        <begin position="85"/>
        <end position="117"/>
    </location>
</feature>
<dbReference type="PROSITE" id="PS51318">
    <property type="entry name" value="TAT"/>
    <property type="match status" value="1"/>
</dbReference>
<dbReference type="Proteomes" id="UP000548476">
    <property type="component" value="Unassembled WGS sequence"/>
</dbReference>